<reference evidence="2" key="1">
    <citation type="journal article" date="2023" name="Hortic. Res.">
        <title>A chromosome-level phased genome enabling allele-level studies in sweet orange: a case study on citrus Huanglongbing tolerance.</title>
        <authorList>
            <person name="Wu B."/>
            <person name="Yu Q."/>
            <person name="Deng Z."/>
            <person name="Duan Y."/>
            <person name="Luo F."/>
            <person name="Gmitter F. Jr."/>
        </authorList>
    </citation>
    <scope>NUCLEOTIDE SEQUENCE [LARGE SCALE GENOMIC DNA]</scope>
    <source>
        <strain evidence="2">cv. Valencia</strain>
    </source>
</reference>
<sequence length="835" mass="94882">MKVSLAADTVTPASFIRDGEKLVSSSQRFELGFFSPGKSKSRYLGIWFRKVPDTVVWVANRDRPISDHNAVLTISNNGKLVLLNQTNGTIWSTNASSEVKNPVAQLRDDGNLVIRDNSSVNTTENYLWQSFDYPTDTLLQDMKMGWDLKNRRERYLSSWRSDDDPSPGKFTNRLYIHVLPKMCTFNGSVKYTCTGEWTGDGFVSALSNTNFLYKQFLVENQDEISYWYEPYNRPSIMTLKLSPSGFVTRQLWNEDSNEWDELFSIPDDYCGKYGYCGANTICGPDQKPMCQCLEGFRLKSQFNQTGPIKCERSHSSECIKGDQFIKLDNIKAPDFIEVSLNQSMNLQQCAAECLKNCTCKAYANSNVTEGSGCLMWFGELLDASRPIRNFTGQSVYLRQPASGPGNKKLLWIIVIVVPPMVLLPSVYIFCRQRRKCKEKENMETSQDLLAFDITTRPNEFSEANGDRRDKSKDSWLPLFSLASVAAATENFSMECKLGEGGFGPVYKVELLITQMTLMKYWWYRTSIILRMQGRLLNGEEVAVKRLSSQSGQGLEEFKNEMLLIAKLQHRNLVRILGCCIEQGEKILILEYMPNKSLDVFLFDPTKKRLLGWQARIGIIEGIAQGLLYLHHYSRFRIIHRDLKASNVLLDRDMNPKISDFGLARMFGGDELQGNTKRIVGTYGYMSPEYALDGLFSIKSDVFSFGILMLEILSGKKSTGVYNADSFNLLGHAWDLWKDDRVHELIDPVIMQDATSLPMLMRYINVALLCVQENAADRPTMLNVVSMINNENDSLRSPKEPAFAKGINVRNSSHFNSRTSELHSLNDVTVSLVYPR</sequence>
<comment type="caution">
    <text evidence="1">The sequence shown here is derived from an EMBL/GenBank/DDBJ whole genome shotgun (WGS) entry which is preliminary data.</text>
</comment>
<protein>
    <submittedName>
        <fullName evidence="1">Receptor-like serine/threonine-protein kinase SD1-6</fullName>
    </submittedName>
</protein>
<evidence type="ECO:0000313" key="1">
    <source>
        <dbReference type="EMBL" id="KAH9802992.1"/>
    </source>
</evidence>
<organism evidence="1 2">
    <name type="scientific">Citrus sinensis</name>
    <name type="common">Sweet orange</name>
    <name type="synonym">Citrus aurantium var. sinensis</name>
    <dbReference type="NCBI Taxonomy" id="2711"/>
    <lineage>
        <taxon>Eukaryota</taxon>
        <taxon>Viridiplantae</taxon>
        <taxon>Streptophyta</taxon>
        <taxon>Embryophyta</taxon>
        <taxon>Tracheophyta</taxon>
        <taxon>Spermatophyta</taxon>
        <taxon>Magnoliopsida</taxon>
        <taxon>eudicotyledons</taxon>
        <taxon>Gunneridae</taxon>
        <taxon>Pentapetalae</taxon>
        <taxon>rosids</taxon>
        <taxon>malvids</taxon>
        <taxon>Sapindales</taxon>
        <taxon>Rutaceae</taxon>
        <taxon>Aurantioideae</taxon>
        <taxon>Citrus</taxon>
    </lineage>
</organism>
<evidence type="ECO:0000313" key="2">
    <source>
        <dbReference type="Proteomes" id="UP000829398"/>
    </source>
</evidence>
<dbReference type="Proteomes" id="UP000829398">
    <property type="component" value="Chromosome 1"/>
</dbReference>
<name>A0ACB8NYQ0_CITSI</name>
<dbReference type="EMBL" id="CM039170">
    <property type="protein sequence ID" value="KAH9802992.1"/>
    <property type="molecule type" value="Genomic_DNA"/>
</dbReference>
<accession>A0ACB8NYQ0</accession>
<gene>
    <name evidence="1" type="ORF">KPL71_001606</name>
</gene>
<keyword evidence="2" id="KW-1185">Reference proteome</keyword>
<proteinExistence type="predicted"/>